<accession>A0ACD5DDW4</accession>
<protein>
    <submittedName>
        <fullName evidence="1">MFS transporter</fullName>
    </submittedName>
</protein>
<name>A0ACD5DDW4_9LACO</name>
<dbReference type="Proteomes" id="UP001149860">
    <property type="component" value="Chromosome"/>
</dbReference>
<dbReference type="EMBL" id="CP168151">
    <property type="protein sequence ID" value="XFD39572.1"/>
    <property type="molecule type" value="Genomic_DNA"/>
</dbReference>
<keyword evidence="2" id="KW-1185">Reference proteome</keyword>
<evidence type="ECO:0000313" key="2">
    <source>
        <dbReference type="Proteomes" id="UP001149860"/>
    </source>
</evidence>
<proteinExistence type="predicted"/>
<organism evidence="1 2">
    <name type="scientific">Lentilactobacillus terminaliae</name>
    <dbReference type="NCBI Taxonomy" id="3003483"/>
    <lineage>
        <taxon>Bacteria</taxon>
        <taxon>Bacillati</taxon>
        <taxon>Bacillota</taxon>
        <taxon>Bacilli</taxon>
        <taxon>Lactobacillales</taxon>
        <taxon>Lactobacillaceae</taxon>
        <taxon>Lentilactobacillus</taxon>
    </lineage>
</organism>
<gene>
    <name evidence="1" type="ORF">O0236_009265</name>
</gene>
<sequence>MQTQSTAPKKTSSRQIIFVLGLFSILSGLSGSSTNLAIPKIGMDLGVSSGASTWIVQIGLITTAILLVLFGHLGDLVSKDFVFIWGGVAFLVGSAVTGIAPNYPIILIGRFVQSVGSAMIMANSMGIVTENIPNDKRAEALSAISMFTSVGTISGPALGGFIISFASWRWIYLINVPLGIIVLFIGFKILPLPKGGFSEIRPKMKGANWTGQNIFTIGMIIFFMSGTLLQGGTGNIWLAVVLLVVGAALTIYSFYQDDRSKSPWIARELLRNSTYMISIVVMLAAMLINAVSNILLPFYLQSFSGLSPFYSGLIMMLQSLTMLFVTPISGYLADHWNRGMLTALGLIILAISQVGYAMYPAKLNLALIIIPVVINGIGMGLFLSPNNAMTMSSVDKSLYGVAGSFNSFARTLGMTIGISFASSALFMQLPGTRRVTPALGAHFMSAYANVFWITVGLAVIALAVELYRLVQMRKPAQS</sequence>
<reference evidence="1" key="1">
    <citation type="submission" date="2024-08" db="EMBL/GenBank/DDBJ databases">
        <title>Lentilactobacillus sp. nov., isolated from tree bark.</title>
        <authorList>
            <person name="Phuengjayaem S."/>
            <person name="Tanasupawat S."/>
        </authorList>
    </citation>
    <scope>NUCLEOTIDE SEQUENCE</scope>
    <source>
        <strain evidence="1">SPB1-3</strain>
    </source>
</reference>
<evidence type="ECO:0000313" key="1">
    <source>
        <dbReference type="EMBL" id="XFD39572.1"/>
    </source>
</evidence>